<feature type="non-terminal residue" evidence="4">
    <location>
        <position position="102"/>
    </location>
</feature>
<dbReference type="CDD" id="cd09917">
    <property type="entry name" value="F-box_SF"/>
    <property type="match status" value="1"/>
</dbReference>
<dbReference type="Proteomes" id="UP001151582">
    <property type="component" value="Unassembled WGS sequence"/>
</dbReference>
<organism evidence="4 5">
    <name type="scientific">Dimargaris verticillata</name>
    <dbReference type="NCBI Taxonomy" id="2761393"/>
    <lineage>
        <taxon>Eukaryota</taxon>
        <taxon>Fungi</taxon>
        <taxon>Fungi incertae sedis</taxon>
        <taxon>Zoopagomycota</taxon>
        <taxon>Kickxellomycotina</taxon>
        <taxon>Dimargaritomycetes</taxon>
        <taxon>Dimargaritales</taxon>
        <taxon>Dimargaritaceae</taxon>
        <taxon>Dimargaris</taxon>
    </lineage>
</organism>
<reference evidence="4" key="1">
    <citation type="submission" date="2022-07" db="EMBL/GenBank/DDBJ databases">
        <title>Phylogenomic reconstructions and comparative analyses of Kickxellomycotina fungi.</title>
        <authorList>
            <person name="Reynolds N.K."/>
            <person name="Stajich J.E."/>
            <person name="Barry K."/>
            <person name="Grigoriev I.V."/>
            <person name="Crous P."/>
            <person name="Smith M.E."/>
        </authorList>
    </citation>
    <scope>NUCLEOTIDE SEQUENCE</scope>
    <source>
        <strain evidence="4">RSA 567</strain>
    </source>
</reference>
<dbReference type="SUPFAM" id="SSF81383">
    <property type="entry name" value="F-box domain"/>
    <property type="match status" value="1"/>
</dbReference>
<feature type="region of interest" description="Disordered" evidence="1">
    <location>
        <begin position="22"/>
        <end position="60"/>
    </location>
</feature>
<feature type="chain" id="PRO_5040847675" description="F-box domain-containing protein" evidence="2">
    <location>
        <begin position="17"/>
        <end position="102"/>
    </location>
</feature>
<sequence length="102" mass="11073">MRYGISLLLLAAVSMAQPALFDTPGPGAGRIETEHSDGQNISSQPLSAPIPGQPTSAPIKKLPPEMLEEVLNNLDPMDLKSVLPTSRWLYHVTSGVLERQRK</sequence>
<dbReference type="InterPro" id="IPR036047">
    <property type="entry name" value="F-box-like_dom_sf"/>
</dbReference>
<feature type="signal peptide" evidence="2">
    <location>
        <begin position="1"/>
        <end position="16"/>
    </location>
</feature>
<keyword evidence="2" id="KW-0732">Signal</keyword>
<evidence type="ECO:0000259" key="3">
    <source>
        <dbReference type="PROSITE" id="PS50181"/>
    </source>
</evidence>
<feature type="domain" description="F-box" evidence="3">
    <location>
        <begin position="56"/>
        <end position="102"/>
    </location>
</feature>
<dbReference type="EMBL" id="JANBQB010001402">
    <property type="protein sequence ID" value="KAJ1971365.1"/>
    <property type="molecule type" value="Genomic_DNA"/>
</dbReference>
<dbReference type="AlphaFoldDB" id="A0A9W8AXJ7"/>
<name>A0A9W8AXJ7_9FUNG</name>
<dbReference type="InterPro" id="IPR001810">
    <property type="entry name" value="F-box_dom"/>
</dbReference>
<dbReference type="PROSITE" id="PS50181">
    <property type="entry name" value="FBOX"/>
    <property type="match status" value="1"/>
</dbReference>
<comment type="caution">
    <text evidence="4">The sequence shown here is derived from an EMBL/GenBank/DDBJ whole genome shotgun (WGS) entry which is preliminary data.</text>
</comment>
<evidence type="ECO:0000313" key="5">
    <source>
        <dbReference type="Proteomes" id="UP001151582"/>
    </source>
</evidence>
<evidence type="ECO:0000313" key="4">
    <source>
        <dbReference type="EMBL" id="KAJ1971365.1"/>
    </source>
</evidence>
<protein>
    <recommendedName>
        <fullName evidence="3">F-box domain-containing protein</fullName>
    </recommendedName>
</protein>
<keyword evidence="5" id="KW-1185">Reference proteome</keyword>
<evidence type="ECO:0000256" key="1">
    <source>
        <dbReference type="SAM" id="MobiDB-lite"/>
    </source>
</evidence>
<proteinExistence type="predicted"/>
<evidence type="ECO:0000256" key="2">
    <source>
        <dbReference type="SAM" id="SignalP"/>
    </source>
</evidence>
<gene>
    <name evidence="4" type="ORF">H4R34_005768</name>
</gene>
<accession>A0A9W8AXJ7</accession>